<dbReference type="EMBL" id="VJMH01006145">
    <property type="protein sequence ID" value="KAF0691393.1"/>
    <property type="molecule type" value="Genomic_DNA"/>
</dbReference>
<reference evidence="4 5" key="1">
    <citation type="submission" date="2019-03" db="EMBL/GenBank/DDBJ databases">
        <authorList>
            <person name="Gaulin E."/>
            <person name="Dumas B."/>
        </authorList>
    </citation>
    <scope>NUCLEOTIDE SEQUENCE [LARGE SCALE GENOMIC DNA]</scope>
    <source>
        <strain evidence="4">CBS 568.67</strain>
    </source>
</reference>
<reference evidence="3" key="2">
    <citation type="submission" date="2019-06" db="EMBL/GenBank/DDBJ databases">
        <title>Genomics analysis of Aphanomyces spp. identifies a new class of oomycete effector associated with host adaptation.</title>
        <authorList>
            <person name="Gaulin E."/>
        </authorList>
    </citation>
    <scope>NUCLEOTIDE SEQUENCE</scope>
    <source>
        <strain evidence="3">CBS 578.67</strain>
    </source>
</reference>
<gene>
    <name evidence="4" type="primary">Aste57867_17361</name>
    <name evidence="3" type="ORF">As57867_017301</name>
    <name evidence="4" type="ORF">ASTE57867_17361</name>
</gene>
<sequence>MVPWPTSLTNFNLAQNKINALDATGTFPATLNFLDLSQNQLSVFPTTAWPDALDTLHLHDNPIGAIPVDQPNSHICTRHLGSTGFRALPTSLPPNLQFIELSKIPLNAFPRLNQQPQTIEDMYERLLKYIVHGFDSDLSTTGLHRCLIPLRGLKNLGRNAITAIPDDDFAVPKFTTNINLGNNRIARLPANSSWRRSLASLDLSNNQLENILKGTKLPRRSVTVEGNNITALVDLALSQLFFVDKNPLQVIPNVTFPEDVYLYVCLSTCSSRDPPTGAQTPQVELTEFTLRSGMFSSLKRSTQAEFGHPNFRANAQSIQISCDSRNGKVNPLSPTISICVA</sequence>
<evidence type="ECO:0000256" key="1">
    <source>
        <dbReference type="ARBA" id="ARBA00022614"/>
    </source>
</evidence>
<dbReference type="AlphaFoldDB" id="A0A485L8C6"/>
<dbReference type="InterPro" id="IPR032675">
    <property type="entry name" value="LRR_dom_sf"/>
</dbReference>
<dbReference type="GO" id="GO:0005615">
    <property type="term" value="C:extracellular space"/>
    <property type="evidence" value="ECO:0007669"/>
    <property type="project" value="TreeGrafter"/>
</dbReference>
<keyword evidence="2" id="KW-0677">Repeat</keyword>
<dbReference type="SUPFAM" id="SSF52058">
    <property type="entry name" value="L domain-like"/>
    <property type="match status" value="1"/>
</dbReference>
<evidence type="ECO:0000313" key="5">
    <source>
        <dbReference type="Proteomes" id="UP000332933"/>
    </source>
</evidence>
<organism evidence="4 5">
    <name type="scientific">Aphanomyces stellatus</name>
    <dbReference type="NCBI Taxonomy" id="120398"/>
    <lineage>
        <taxon>Eukaryota</taxon>
        <taxon>Sar</taxon>
        <taxon>Stramenopiles</taxon>
        <taxon>Oomycota</taxon>
        <taxon>Saprolegniomycetes</taxon>
        <taxon>Saprolegniales</taxon>
        <taxon>Verrucalvaceae</taxon>
        <taxon>Aphanomyces</taxon>
    </lineage>
</organism>
<dbReference type="PROSITE" id="PS51450">
    <property type="entry name" value="LRR"/>
    <property type="match status" value="1"/>
</dbReference>
<proteinExistence type="predicted"/>
<keyword evidence="5" id="KW-1185">Reference proteome</keyword>
<evidence type="ECO:0000313" key="3">
    <source>
        <dbReference type="EMBL" id="KAF0691393.1"/>
    </source>
</evidence>
<protein>
    <submittedName>
        <fullName evidence="4">Aste57867_17361 protein</fullName>
    </submittedName>
</protein>
<accession>A0A485L8C6</accession>
<dbReference type="Gene3D" id="3.80.10.10">
    <property type="entry name" value="Ribonuclease Inhibitor"/>
    <property type="match status" value="2"/>
</dbReference>
<keyword evidence="1" id="KW-0433">Leucine-rich repeat</keyword>
<dbReference type="OrthoDB" id="1728874at2759"/>
<dbReference type="Proteomes" id="UP000332933">
    <property type="component" value="Unassembled WGS sequence"/>
</dbReference>
<dbReference type="PANTHER" id="PTHR45712:SF26">
    <property type="entry name" value="LRRNT DOMAIN-CONTAINING PROTEIN"/>
    <property type="match status" value="1"/>
</dbReference>
<dbReference type="InterPro" id="IPR050333">
    <property type="entry name" value="SLRP"/>
</dbReference>
<name>A0A485L8C6_9STRA</name>
<dbReference type="EMBL" id="CAADRA010006166">
    <property type="protein sequence ID" value="VFT94117.1"/>
    <property type="molecule type" value="Genomic_DNA"/>
</dbReference>
<evidence type="ECO:0000256" key="2">
    <source>
        <dbReference type="ARBA" id="ARBA00022737"/>
    </source>
</evidence>
<dbReference type="PANTHER" id="PTHR45712">
    <property type="entry name" value="AGAP008170-PA"/>
    <property type="match status" value="1"/>
</dbReference>
<evidence type="ECO:0000313" key="4">
    <source>
        <dbReference type="EMBL" id="VFT94117.1"/>
    </source>
</evidence>
<dbReference type="InterPro" id="IPR001611">
    <property type="entry name" value="Leu-rich_rpt"/>
</dbReference>